<dbReference type="InterPro" id="IPR013083">
    <property type="entry name" value="Znf_RING/FYVE/PHD"/>
</dbReference>
<dbReference type="RefSeq" id="XP_001732284.1">
    <property type="nucleotide sequence ID" value="XM_001732232.1"/>
</dbReference>
<dbReference type="EC" id="2.3.2.27" evidence="2"/>
<dbReference type="InParanoid" id="A8PRI3"/>
<dbReference type="OrthoDB" id="21204at2759"/>
<dbReference type="VEuPathDB" id="FungiDB:MGL_0059"/>
<reference evidence="6 7" key="1">
    <citation type="journal article" date="2007" name="Proc. Natl. Acad. Sci. U.S.A.">
        <title>Dandruff-associated Malassezia genomes reveal convergent and divergent virulence traits shared with plant and human fungal pathogens.</title>
        <authorList>
            <person name="Xu J."/>
            <person name="Saunders C.W."/>
            <person name="Hu P."/>
            <person name="Grant R.A."/>
            <person name="Boekhout T."/>
            <person name="Kuramae E.E."/>
            <person name="Kronstad J.W."/>
            <person name="Deangelis Y.M."/>
            <person name="Reeder N.L."/>
            <person name="Johnstone K.R."/>
            <person name="Leland M."/>
            <person name="Fieno A.M."/>
            <person name="Begley W.M."/>
            <person name="Sun Y."/>
            <person name="Lacey M.P."/>
            <person name="Chaudhary T."/>
            <person name="Keough T."/>
            <person name="Chu L."/>
            <person name="Sears R."/>
            <person name="Yuan B."/>
            <person name="Dawson T.L.Jr."/>
        </authorList>
    </citation>
    <scope>NUCLEOTIDE SEQUENCE [LARGE SCALE GENOMIC DNA]</scope>
    <source>
        <strain evidence="7">ATCC MYA-4612 / CBS 7966</strain>
    </source>
</reference>
<evidence type="ECO:0000256" key="3">
    <source>
        <dbReference type="ARBA" id="ARBA00022679"/>
    </source>
</evidence>
<dbReference type="GO" id="GO:0061630">
    <property type="term" value="F:ubiquitin protein ligase activity"/>
    <property type="evidence" value="ECO:0007669"/>
    <property type="project" value="UniProtKB-EC"/>
</dbReference>
<dbReference type="EMBL" id="AAYY01000001">
    <property type="protein sequence ID" value="EDP45070.1"/>
    <property type="molecule type" value="Genomic_DNA"/>
</dbReference>
<dbReference type="PANTHER" id="PTHR46077">
    <property type="entry name" value="E3 UBIQUITIN-PROTEIN LIGASE TOPORS"/>
    <property type="match status" value="1"/>
</dbReference>
<dbReference type="SUPFAM" id="SSF57850">
    <property type="entry name" value="RING/U-box"/>
    <property type="match status" value="1"/>
</dbReference>
<sequence>MHASCFACILEWIHTKQGDKQCPLCKAPLGSYILHSLDPATHDFHFYSIHHGSETQPFVRAHGVSDDATNASNTNYPVDEIESHTNLTMAREHRTRRTSVSELRRHEEQKTRAKQRAALAFRRHVYRHHLPAKHVASNKYTRYQPYPGPSGFRAKPVYARLLSAFLQRELQVWPHLDIGFLSYYIPALLSHLDVTSDAFLERLTEWIGNERDARLLAHEMELFIRSGRGGLGLDHYDTNPWLQYDPS</sequence>
<keyword evidence="5" id="KW-0804">Transcription</keyword>
<dbReference type="KEGG" id="mgl:MGL_0059"/>
<evidence type="ECO:0000313" key="7">
    <source>
        <dbReference type="Proteomes" id="UP000008837"/>
    </source>
</evidence>
<accession>A8PRI3</accession>
<evidence type="ECO:0000313" key="6">
    <source>
        <dbReference type="EMBL" id="EDP45070.1"/>
    </source>
</evidence>
<dbReference type="GeneID" id="5856590"/>
<evidence type="ECO:0000256" key="1">
    <source>
        <dbReference type="ARBA" id="ARBA00000900"/>
    </source>
</evidence>
<dbReference type="AlphaFoldDB" id="A8PRI3"/>
<keyword evidence="3" id="KW-0808">Transferase</keyword>
<dbReference type="PANTHER" id="PTHR46077:SF1">
    <property type="entry name" value="TOP1 BINDING ARGININE_SERINE RICH PROTEIN, E3 UBIQUITIN LIGASE"/>
    <property type="match status" value="1"/>
</dbReference>
<protein>
    <recommendedName>
        <fullName evidence="2">RING-type E3 ubiquitin transferase</fullName>
        <ecNumber evidence="2">2.3.2.27</ecNumber>
    </recommendedName>
</protein>
<keyword evidence="7" id="KW-1185">Reference proteome</keyword>
<evidence type="ECO:0000256" key="4">
    <source>
        <dbReference type="ARBA" id="ARBA00023015"/>
    </source>
</evidence>
<dbReference type="OMA" id="RRHIYRH"/>
<dbReference type="STRING" id="425265.A8PRI3"/>
<dbReference type="GO" id="GO:0000209">
    <property type="term" value="P:protein polyubiquitination"/>
    <property type="evidence" value="ECO:0007669"/>
    <property type="project" value="TreeGrafter"/>
</dbReference>
<comment type="caution">
    <text evidence="6">The sequence shown here is derived from an EMBL/GenBank/DDBJ whole genome shotgun (WGS) entry which is preliminary data.</text>
</comment>
<dbReference type="Gene3D" id="3.30.40.10">
    <property type="entry name" value="Zinc/RING finger domain, C3HC4 (zinc finger)"/>
    <property type="match status" value="1"/>
</dbReference>
<dbReference type="Proteomes" id="UP000008837">
    <property type="component" value="Unassembled WGS sequence"/>
</dbReference>
<proteinExistence type="predicted"/>
<gene>
    <name evidence="6" type="ORF">MGL_0059</name>
</gene>
<comment type="catalytic activity">
    <reaction evidence="1">
        <text>S-ubiquitinyl-[E2 ubiquitin-conjugating enzyme]-L-cysteine + [acceptor protein]-L-lysine = [E2 ubiquitin-conjugating enzyme]-L-cysteine + N(6)-ubiquitinyl-[acceptor protein]-L-lysine.</text>
        <dbReference type="EC" id="2.3.2.27"/>
    </reaction>
</comment>
<name>A8PRI3_MALGO</name>
<evidence type="ECO:0000256" key="5">
    <source>
        <dbReference type="ARBA" id="ARBA00023163"/>
    </source>
</evidence>
<dbReference type="GO" id="GO:0006513">
    <property type="term" value="P:protein monoubiquitination"/>
    <property type="evidence" value="ECO:0007669"/>
    <property type="project" value="TreeGrafter"/>
</dbReference>
<evidence type="ECO:0000256" key="2">
    <source>
        <dbReference type="ARBA" id="ARBA00012483"/>
    </source>
</evidence>
<organism evidence="6 7">
    <name type="scientific">Malassezia globosa (strain ATCC MYA-4612 / CBS 7966)</name>
    <name type="common">Dandruff-associated fungus</name>
    <dbReference type="NCBI Taxonomy" id="425265"/>
    <lineage>
        <taxon>Eukaryota</taxon>
        <taxon>Fungi</taxon>
        <taxon>Dikarya</taxon>
        <taxon>Basidiomycota</taxon>
        <taxon>Ustilaginomycotina</taxon>
        <taxon>Malasseziomycetes</taxon>
        <taxon>Malasseziales</taxon>
        <taxon>Malasseziaceae</taxon>
        <taxon>Malassezia</taxon>
    </lineage>
</organism>
<keyword evidence="4" id="KW-0805">Transcription regulation</keyword>